<keyword evidence="3" id="KW-1185">Reference proteome</keyword>
<accession>D2R1Q8</accession>
<dbReference type="eggNOG" id="COG1361">
    <property type="taxonomic scope" value="Bacteria"/>
</dbReference>
<name>D2R1Q8_PIRSD</name>
<evidence type="ECO:0000259" key="1">
    <source>
        <dbReference type="Pfam" id="PF01345"/>
    </source>
</evidence>
<dbReference type="AlphaFoldDB" id="D2R1Q8"/>
<protein>
    <submittedName>
        <fullName evidence="2">Conserved repeat domain protein</fullName>
    </submittedName>
</protein>
<dbReference type="PROSITE" id="PS51257">
    <property type="entry name" value="PROKAR_LIPOPROTEIN"/>
    <property type="match status" value="1"/>
</dbReference>
<dbReference type="PANTHER" id="PTHR34819">
    <property type="entry name" value="LARGE CYSTEINE-RICH PERIPLASMIC PROTEIN OMCB"/>
    <property type="match status" value="1"/>
</dbReference>
<dbReference type="EMBL" id="CP001848">
    <property type="protein sequence ID" value="ADB16777.1"/>
    <property type="molecule type" value="Genomic_DNA"/>
</dbReference>
<dbReference type="NCBIfam" id="TIGR01451">
    <property type="entry name" value="B_ant_repeat"/>
    <property type="match status" value="1"/>
</dbReference>
<dbReference type="PANTHER" id="PTHR34819:SF5">
    <property type="entry name" value="CONSERVED REPEAT DOMAIN PROTEIN"/>
    <property type="match status" value="1"/>
</dbReference>
<feature type="domain" description="DUF11" evidence="1">
    <location>
        <begin position="404"/>
        <end position="495"/>
    </location>
</feature>
<dbReference type="Gene3D" id="2.60.40.10">
    <property type="entry name" value="Immunoglobulins"/>
    <property type="match status" value="3"/>
</dbReference>
<feature type="domain" description="DUF11" evidence="1">
    <location>
        <begin position="637"/>
        <end position="726"/>
    </location>
</feature>
<evidence type="ECO:0000313" key="2">
    <source>
        <dbReference type="EMBL" id="ADB16777.1"/>
    </source>
</evidence>
<dbReference type="OrthoDB" id="282600at2"/>
<evidence type="ECO:0000313" key="3">
    <source>
        <dbReference type="Proteomes" id="UP000001887"/>
    </source>
</evidence>
<gene>
    <name evidence="2" type="ordered locus">Psta_2103</name>
</gene>
<dbReference type="STRING" id="530564.Psta_2103"/>
<dbReference type="KEGG" id="psl:Psta_2103"/>
<reference evidence="2 3" key="1">
    <citation type="journal article" date="2009" name="Stand. Genomic Sci.">
        <title>Complete genome sequence of Pirellula staleyi type strain (ATCC 27377).</title>
        <authorList>
            <person name="Clum A."/>
            <person name="Tindall B.J."/>
            <person name="Sikorski J."/>
            <person name="Ivanova N."/>
            <person name="Mavrommatis K."/>
            <person name="Lucas S."/>
            <person name="Glavina del Rio T."/>
            <person name="Nolan M."/>
            <person name="Chen F."/>
            <person name="Tice H."/>
            <person name="Pitluck S."/>
            <person name="Cheng J.F."/>
            <person name="Chertkov O."/>
            <person name="Brettin T."/>
            <person name="Han C."/>
            <person name="Detter J.C."/>
            <person name="Kuske C."/>
            <person name="Bruce D."/>
            <person name="Goodwin L."/>
            <person name="Ovchinikova G."/>
            <person name="Pati A."/>
            <person name="Mikhailova N."/>
            <person name="Chen A."/>
            <person name="Palaniappan K."/>
            <person name="Land M."/>
            <person name="Hauser L."/>
            <person name="Chang Y.J."/>
            <person name="Jeffries C.D."/>
            <person name="Chain P."/>
            <person name="Rohde M."/>
            <person name="Goker M."/>
            <person name="Bristow J."/>
            <person name="Eisen J.A."/>
            <person name="Markowitz V."/>
            <person name="Hugenholtz P."/>
            <person name="Kyrpides N.C."/>
            <person name="Klenk H.P."/>
            <person name="Lapidus A."/>
        </authorList>
    </citation>
    <scope>NUCLEOTIDE SEQUENCE [LARGE SCALE GENOMIC DNA]</scope>
    <source>
        <strain evidence="3">ATCC 27377 / DSM 6068 / ICPB 4128</strain>
    </source>
</reference>
<dbReference type="InterPro" id="IPR051172">
    <property type="entry name" value="Chlamydia_OmcB"/>
</dbReference>
<dbReference type="InterPro" id="IPR001434">
    <property type="entry name" value="OmcB-like_DUF11"/>
</dbReference>
<sequence precursor="true">MDRVAHSRIAIGLGLLCLCWGGGCARVQVPAIDPTGASIFSGQSTTLAPFDGPLARWHREKHAANQGLASAPIGQAPQAPCNPPLVAGPPGMQPPLPQQLVVQPCGAPLPVAPPIAAPSTCQPRELPPPPASSFAPSCNEKGMPKSPQLLITPQRIVAPVCSEVLLAAGICGPEGYYVTRRPIEWMVAQDGVGQIVAIGKESPLGVSHLLRGSPDKLGTNFALAHTSTIAQCIDKGTPDPSDDVNLGKGQSWISVTSPTEGTSYVTVVAPKEHSWETRRATATIYWIDAKWTLPSCRFARAGEKQVLTTVVKRKNGDPVVGWTVRYEVLEGPESDIGAMNQRSIEVKTNERGEATTELLPRSVTPGITTVGVQIIRPQSVRGDLPQMVVGQGVAAIRWSAPGLVVHSVGPSTVEADGAISYRVEVANTGDIPSPGVTLSYTPPPGLTVLNSTPAAQPFGQRLEWRLGDLPPGGAAAIEINCRATRTADIRSTFDARNSAGLTAQSSVSTRIVASALSVVMTGPESVEVGGTAQFRVEVTNTSSAPLTNVTITDNFPPGLAHSERQPSPIVRTLGTLEPGQTGRFAVTFVVLQPGQHCHRLDVTADNTTGASTRGCVTGVAPAAAPPTLSLRMDGPSALEVDQAGSYTVDVSNTGSSKATSVIVRLEFSTSLAPREATGGRLEQPGQPGLTWQLAEINPGETVRLRVNCQGLAADQRAVVKATVQSRETVSKIEEYGTRISARAPAVPAPVPPRNPDPAPAPALPARPAPAIPAEPAAGTLRVTIAETADPIQEGRNTTYLIVLRNERTVADRDVTLTIVASEGLKIVGIAGPTREVGVTPDGRQAELSPIAEMRAGEQLPAYRIEVQGTRPGRQVFRVLVQSARDTAGQTVEVETTVNMASGLRP</sequence>
<dbReference type="InterPro" id="IPR013783">
    <property type="entry name" value="Ig-like_fold"/>
</dbReference>
<dbReference type="HOGENOM" id="CLU_337624_0_0_0"/>
<feature type="domain" description="DUF11" evidence="1">
    <location>
        <begin position="518"/>
        <end position="605"/>
    </location>
</feature>
<dbReference type="InterPro" id="IPR047589">
    <property type="entry name" value="DUF11_rpt"/>
</dbReference>
<proteinExistence type="predicted"/>
<dbReference type="Proteomes" id="UP000001887">
    <property type="component" value="Chromosome"/>
</dbReference>
<dbReference type="Pfam" id="PF01345">
    <property type="entry name" value="DUF11"/>
    <property type="match status" value="3"/>
</dbReference>
<organism evidence="2 3">
    <name type="scientific">Pirellula staleyi (strain ATCC 27377 / DSM 6068 / ICPB 4128)</name>
    <name type="common">Pirella staleyi</name>
    <dbReference type="NCBI Taxonomy" id="530564"/>
    <lineage>
        <taxon>Bacteria</taxon>
        <taxon>Pseudomonadati</taxon>
        <taxon>Planctomycetota</taxon>
        <taxon>Planctomycetia</taxon>
        <taxon>Pirellulales</taxon>
        <taxon>Pirellulaceae</taxon>
        <taxon>Pirellula</taxon>
    </lineage>
</organism>